<evidence type="ECO:0000313" key="3">
    <source>
        <dbReference type="EMBL" id="PPK92383.1"/>
    </source>
</evidence>
<organism evidence="3 4">
    <name type="scientific">Nonlabens xylanidelens</name>
    <dbReference type="NCBI Taxonomy" id="191564"/>
    <lineage>
        <taxon>Bacteria</taxon>
        <taxon>Pseudomonadati</taxon>
        <taxon>Bacteroidota</taxon>
        <taxon>Flavobacteriia</taxon>
        <taxon>Flavobacteriales</taxon>
        <taxon>Flavobacteriaceae</taxon>
        <taxon>Nonlabens</taxon>
    </lineage>
</organism>
<name>A0A2S6IDX4_9FLAO</name>
<protein>
    <submittedName>
        <fullName evidence="3">Complex I intermediate-associated protein 30 (CIA30)</fullName>
    </submittedName>
</protein>
<evidence type="ECO:0000313" key="4">
    <source>
        <dbReference type="Proteomes" id="UP000239002"/>
    </source>
</evidence>
<dbReference type="Pfam" id="PF08547">
    <property type="entry name" value="CIA30"/>
    <property type="match status" value="1"/>
</dbReference>
<dbReference type="OrthoDB" id="442188at2"/>
<dbReference type="SUPFAM" id="SSF49785">
    <property type="entry name" value="Galactose-binding domain-like"/>
    <property type="match status" value="1"/>
</dbReference>
<reference evidence="3 4" key="1">
    <citation type="submission" date="2018-02" db="EMBL/GenBank/DDBJ databases">
        <title>Genomic Encyclopedia of Archaeal and Bacterial Type Strains, Phase II (KMG-II): from individual species to whole genera.</title>
        <authorList>
            <person name="Goeker M."/>
        </authorList>
    </citation>
    <scope>NUCLEOTIDE SEQUENCE [LARGE SCALE GENOMIC DNA]</scope>
    <source>
        <strain evidence="3 4">DSM 16809</strain>
    </source>
</reference>
<dbReference type="RefSeq" id="WP_104516772.1">
    <property type="nucleotide sequence ID" value="NZ_MQVW01000014.1"/>
</dbReference>
<dbReference type="PANTHER" id="PTHR13194">
    <property type="entry name" value="COMPLEX I INTERMEDIATE-ASSOCIATED PROTEIN 30"/>
    <property type="match status" value="1"/>
</dbReference>
<accession>A0A2S6IDX4</accession>
<dbReference type="PANTHER" id="PTHR13194:SF19">
    <property type="entry name" value="NAD(P)-BINDING ROSSMANN-FOLD SUPERFAMILY PROTEIN"/>
    <property type="match status" value="1"/>
</dbReference>
<dbReference type="InterPro" id="IPR008979">
    <property type="entry name" value="Galactose-bd-like_sf"/>
</dbReference>
<dbReference type="Proteomes" id="UP000239002">
    <property type="component" value="Unassembled WGS sequence"/>
</dbReference>
<dbReference type="InterPro" id="IPR039131">
    <property type="entry name" value="NDUFAF1"/>
</dbReference>
<sequence>MMVNNVLFDFDSKSDLENWSVLNDTVMGGTSKSSFELNEEGHAVFSGKVNLKNDGGFASVKYDCPDTKLGDTSIAVLRIKGDGKNYQLRFKETESDYHSYIITFPTTGEWETVELEVDEMIPSYRGRQLNMENFHHTMIDELTFFIGNGEEETFELLIDKIEFK</sequence>
<comment type="caution">
    <text evidence="3">The sequence shown here is derived from an EMBL/GenBank/DDBJ whole genome shotgun (WGS) entry which is preliminary data.</text>
</comment>
<proteinExistence type="inferred from homology"/>
<evidence type="ECO:0000256" key="1">
    <source>
        <dbReference type="ARBA" id="ARBA00007884"/>
    </source>
</evidence>
<feature type="domain" description="NADH:ubiquinone oxidoreductase intermediate-associated protein 30" evidence="2">
    <location>
        <begin position="8"/>
        <end position="158"/>
    </location>
</feature>
<evidence type="ECO:0000259" key="2">
    <source>
        <dbReference type="Pfam" id="PF08547"/>
    </source>
</evidence>
<dbReference type="AlphaFoldDB" id="A0A2S6IDX4"/>
<dbReference type="InterPro" id="IPR013857">
    <property type="entry name" value="NADH-UbQ_OxRdtase-assoc_prot30"/>
</dbReference>
<comment type="similarity">
    <text evidence="1">Belongs to the CIA30 family.</text>
</comment>
<dbReference type="EMBL" id="PTJE01000011">
    <property type="protein sequence ID" value="PPK92383.1"/>
    <property type="molecule type" value="Genomic_DNA"/>
</dbReference>
<keyword evidence="4" id="KW-1185">Reference proteome</keyword>
<gene>
    <name evidence="3" type="ORF">LY01_02983</name>
</gene>